<accession>A0A5P2CNB6</accession>
<dbReference type="Proteomes" id="UP000324015">
    <property type="component" value="Chromosome"/>
</dbReference>
<protein>
    <recommendedName>
        <fullName evidence="1">Putative restriction endonuclease domain-containing protein</fullName>
    </recommendedName>
</protein>
<dbReference type="InterPro" id="IPR012296">
    <property type="entry name" value="Nuclease_put_TT1808"/>
</dbReference>
<dbReference type="EMBL" id="CP029191">
    <property type="protein sequence ID" value="QES42269.1"/>
    <property type="molecule type" value="Genomic_DNA"/>
</dbReference>
<proteinExistence type="predicted"/>
<feature type="domain" description="Putative restriction endonuclease" evidence="1">
    <location>
        <begin position="31"/>
        <end position="188"/>
    </location>
</feature>
<dbReference type="InterPro" id="IPR008538">
    <property type="entry name" value="Uma2"/>
</dbReference>
<dbReference type="Gene3D" id="3.90.1570.10">
    <property type="entry name" value="tt1808, chain A"/>
    <property type="match status" value="1"/>
</dbReference>
<reference evidence="2 3" key="1">
    <citation type="submission" date="2018-05" db="EMBL/GenBank/DDBJ databases">
        <title>Streptomyces venezuelae.</title>
        <authorList>
            <person name="Kim W."/>
            <person name="Lee N."/>
            <person name="Cho B.-K."/>
        </authorList>
    </citation>
    <scope>NUCLEOTIDE SEQUENCE [LARGE SCALE GENOMIC DNA]</scope>
    <source>
        <strain evidence="2 3">ATCC 14585</strain>
    </source>
</reference>
<evidence type="ECO:0000313" key="3">
    <source>
        <dbReference type="Proteomes" id="UP000324015"/>
    </source>
</evidence>
<evidence type="ECO:0000259" key="1">
    <source>
        <dbReference type="Pfam" id="PF05685"/>
    </source>
</evidence>
<organism evidence="2 3">
    <name type="scientific">Streptomyces venezuelae</name>
    <dbReference type="NCBI Taxonomy" id="54571"/>
    <lineage>
        <taxon>Bacteria</taxon>
        <taxon>Bacillati</taxon>
        <taxon>Actinomycetota</taxon>
        <taxon>Actinomycetes</taxon>
        <taxon>Kitasatosporales</taxon>
        <taxon>Streptomycetaceae</taxon>
        <taxon>Streptomyces</taxon>
    </lineage>
</organism>
<dbReference type="Pfam" id="PF05685">
    <property type="entry name" value="Uma2"/>
    <property type="match status" value="1"/>
</dbReference>
<dbReference type="RefSeq" id="WP_150184725.1">
    <property type="nucleotide sequence ID" value="NZ_CP029191.1"/>
</dbReference>
<dbReference type="SUPFAM" id="SSF52980">
    <property type="entry name" value="Restriction endonuclease-like"/>
    <property type="match status" value="1"/>
</dbReference>
<sequence length="195" mass="21891">MTVVDDRTEMADTDNERTLDAMFAALEQGPFLDGYKIDIVGGAVHMTPQRSNHWDIIFGLLEQLRSKYERRRLLSDVRIDYPGALNAFCSDVALVAEGAERTKQGGFLCKDVEFVAEVISRSTGENDYGPQKTGYATAEVGVYLVVDPYQGKCHVYTQPKLGDYRVETKVDFGEEIDLTHTFLDLTIDTSDFSRD</sequence>
<evidence type="ECO:0000313" key="2">
    <source>
        <dbReference type="EMBL" id="QES42269.1"/>
    </source>
</evidence>
<name>A0A5P2CNB6_STRVZ</name>
<dbReference type="InterPro" id="IPR011335">
    <property type="entry name" value="Restrct_endonuc-II-like"/>
</dbReference>
<dbReference type="PANTHER" id="PTHR35400">
    <property type="entry name" value="SLR1083 PROTEIN"/>
    <property type="match status" value="1"/>
</dbReference>
<gene>
    <name evidence="2" type="ORF">DEJ49_15855</name>
</gene>
<dbReference type="CDD" id="cd06260">
    <property type="entry name" value="DUF820-like"/>
    <property type="match status" value="1"/>
</dbReference>
<dbReference type="AlphaFoldDB" id="A0A5P2CNB6"/>
<dbReference type="PANTHER" id="PTHR35400:SF3">
    <property type="entry name" value="SLL1072 PROTEIN"/>
    <property type="match status" value="1"/>
</dbReference>